<dbReference type="GO" id="GO:0016491">
    <property type="term" value="F:oxidoreductase activity"/>
    <property type="evidence" value="ECO:0007669"/>
    <property type="project" value="UniProtKB-KW"/>
</dbReference>
<dbReference type="PRINTS" id="PR00081">
    <property type="entry name" value="GDHRDH"/>
</dbReference>
<dbReference type="SUPFAM" id="SSF51735">
    <property type="entry name" value="NAD(P)-binding Rossmann-fold domains"/>
    <property type="match status" value="1"/>
</dbReference>
<keyword evidence="1" id="KW-0560">Oxidoreductase</keyword>
<dbReference type="Pfam" id="PF00106">
    <property type="entry name" value="adh_short"/>
    <property type="match status" value="1"/>
</dbReference>
<evidence type="ECO:0000313" key="4">
    <source>
        <dbReference type="Proteomes" id="UP000663828"/>
    </source>
</evidence>
<keyword evidence="4" id="KW-1185">Reference proteome</keyword>
<accession>A0A815LL41</accession>
<dbReference type="PANTHER" id="PTHR43157:SF31">
    <property type="entry name" value="PHOSPHATIDYLINOSITOL-GLYCAN BIOSYNTHESIS CLASS F PROTEIN"/>
    <property type="match status" value="1"/>
</dbReference>
<evidence type="ECO:0000256" key="1">
    <source>
        <dbReference type="ARBA" id="ARBA00023002"/>
    </source>
</evidence>
<dbReference type="Proteomes" id="UP000663852">
    <property type="component" value="Unassembled WGS sequence"/>
</dbReference>
<protein>
    <submittedName>
        <fullName evidence="3">Uncharacterized protein</fullName>
    </submittedName>
</protein>
<name>A0A815LL41_ADIRI</name>
<dbReference type="InterPro" id="IPR036291">
    <property type="entry name" value="NAD(P)-bd_dom_sf"/>
</dbReference>
<dbReference type="AlphaFoldDB" id="A0A815LL41"/>
<reference evidence="3" key="1">
    <citation type="submission" date="2021-02" db="EMBL/GenBank/DDBJ databases">
        <authorList>
            <person name="Nowell W R."/>
        </authorList>
    </citation>
    <scope>NUCLEOTIDE SEQUENCE</scope>
</reference>
<evidence type="ECO:0000313" key="3">
    <source>
        <dbReference type="EMBL" id="CAF1408787.1"/>
    </source>
</evidence>
<dbReference type="InterPro" id="IPR002347">
    <property type="entry name" value="SDR_fam"/>
</dbReference>
<dbReference type="Proteomes" id="UP000663828">
    <property type="component" value="Unassembled WGS sequence"/>
</dbReference>
<comment type="caution">
    <text evidence="3">The sequence shown here is derived from an EMBL/GenBank/DDBJ whole genome shotgun (WGS) entry which is preliminary data.</text>
</comment>
<organism evidence="3 4">
    <name type="scientific">Adineta ricciae</name>
    <name type="common">Rotifer</name>
    <dbReference type="NCBI Taxonomy" id="249248"/>
    <lineage>
        <taxon>Eukaryota</taxon>
        <taxon>Metazoa</taxon>
        <taxon>Spiralia</taxon>
        <taxon>Gnathifera</taxon>
        <taxon>Rotifera</taxon>
        <taxon>Eurotatoria</taxon>
        <taxon>Bdelloidea</taxon>
        <taxon>Adinetida</taxon>
        <taxon>Adinetidae</taxon>
        <taxon>Adineta</taxon>
    </lineage>
</organism>
<sequence>MSAQKVCIITGSSSGLGLLAAKKLVAKDFYVIFACRDENKTVRLIENLREQSGRSNFEFMELDLGSFDSIKRFVANFHKKNLPLNVLINNAGIFSKTFKKSNDGIEYTMAVNHLGHFLLTNLLLDDLKRSSPSRVVVVSSKLHDPNVRHGSPINFKWSLEEINNENEYDPMSAYKKSKLANVWFAYELARKLEGTGVAVHVLCPGFVPSTGLNRDANIFQRFFMSYILSLFPFTRTEDFGSECEVFAAISDTLDGKTGIFMSDMKETRSSEESYDVEKAKRFWKLSEEWTHLNA</sequence>
<dbReference type="PANTHER" id="PTHR43157">
    <property type="entry name" value="PHOSPHATIDYLINOSITOL-GLYCAN BIOSYNTHESIS CLASS F PROTEIN-RELATED"/>
    <property type="match status" value="1"/>
</dbReference>
<dbReference type="OrthoDB" id="191139at2759"/>
<dbReference type="EMBL" id="CAJNOJ010000070">
    <property type="protein sequence ID" value="CAF1028348.1"/>
    <property type="molecule type" value="Genomic_DNA"/>
</dbReference>
<evidence type="ECO:0000313" key="2">
    <source>
        <dbReference type="EMBL" id="CAF1028348.1"/>
    </source>
</evidence>
<proteinExistence type="predicted"/>
<dbReference type="Gene3D" id="3.40.50.720">
    <property type="entry name" value="NAD(P)-binding Rossmann-like Domain"/>
    <property type="match status" value="1"/>
</dbReference>
<dbReference type="EMBL" id="CAJNOR010003387">
    <property type="protein sequence ID" value="CAF1408787.1"/>
    <property type="molecule type" value="Genomic_DNA"/>
</dbReference>
<gene>
    <name evidence="2" type="ORF">EDS130_LOCUS16275</name>
    <name evidence="3" type="ORF">XAT740_LOCUS34555</name>
</gene>